<feature type="domain" description="Sushi" evidence="6">
    <location>
        <begin position="1562"/>
        <end position="1639"/>
    </location>
</feature>
<name>A0A818ZB56_9BILA</name>
<dbReference type="PROSITE" id="PS50923">
    <property type="entry name" value="SUSHI"/>
    <property type="match status" value="13"/>
</dbReference>
<dbReference type="Pfam" id="PF15059">
    <property type="entry name" value="Speriolin_C"/>
    <property type="match status" value="1"/>
</dbReference>
<feature type="domain" description="Sushi" evidence="6">
    <location>
        <begin position="1019"/>
        <end position="1079"/>
    </location>
</feature>
<evidence type="ECO:0000256" key="2">
    <source>
        <dbReference type="ARBA" id="ARBA00022737"/>
    </source>
</evidence>
<feature type="domain" description="Sushi" evidence="6">
    <location>
        <begin position="1202"/>
        <end position="1258"/>
    </location>
</feature>
<feature type="disulfide bond" evidence="5">
    <location>
        <begin position="596"/>
        <end position="623"/>
    </location>
</feature>
<dbReference type="Pfam" id="PF00084">
    <property type="entry name" value="Sushi"/>
    <property type="match status" value="12"/>
</dbReference>
<feature type="domain" description="Sushi" evidence="6">
    <location>
        <begin position="895"/>
        <end position="965"/>
    </location>
</feature>
<evidence type="ECO:0000313" key="8">
    <source>
        <dbReference type="Proteomes" id="UP000663842"/>
    </source>
</evidence>
<dbReference type="InterPro" id="IPR035976">
    <property type="entry name" value="Sushi/SCR/CCP_sf"/>
</dbReference>
<feature type="domain" description="Sushi" evidence="6">
    <location>
        <begin position="448"/>
        <end position="506"/>
    </location>
</feature>
<comment type="caution">
    <text evidence="5">Lacks conserved residue(s) required for the propagation of feature annotation.</text>
</comment>
<feature type="domain" description="Sushi" evidence="6">
    <location>
        <begin position="571"/>
        <end position="625"/>
    </location>
</feature>
<dbReference type="SMART" id="SM00032">
    <property type="entry name" value="CCP"/>
    <property type="match status" value="17"/>
</dbReference>
<evidence type="ECO:0000256" key="4">
    <source>
        <dbReference type="ARBA" id="ARBA00023180"/>
    </source>
</evidence>
<feature type="domain" description="Sushi" evidence="6">
    <location>
        <begin position="1081"/>
        <end position="1142"/>
    </location>
</feature>
<dbReference type="EMBL" id="CAJOBF010000176">
    <property type="protein sequence ID" value="CAF3766018.1"/>
    <property type="molecule type" value="Genomic_DNA"/>
</dbReference>
<feature type="disulfide bond" evidence="5">
    <location>
        <begin position="936"/>
        <end position="963"/>
    </location>
</feature>
<organism evidence="7 8">
    <name type="scientific">Rotaria magnacalcarata</name>
    <dbReference type="NCBI Taxonomy" id="392030"/>
    <lineage>
        <taxon>Eukaryota</taxon>
        <taxon>Metazoa</taxon>
        <taxon>Spiralia</taxon>
        <taxon>Gnathifera</taxon>
        <taxon>Rotifera</taxon>
        <taxon>Eurotatoria</taxon>
        <taxon>Bdelloidea</taxon>
        <taxon>Philodinida</taxon>
        <taxon>Philodinidae</taxon>
        <taxon>Rotaria</taxon>
    </lineage>
</organism>
<dbReference type="InterPro" id="IPR029384">
    <property type="entry name" value="Speriolin_C"/>
</dbReference>
<keyword evidence="1 5" id="KW-0768">Sushi</keyword>
<feature type="domain" description="Sushi" evidence="6">
    <location>
        <begin position="626"/>
        <end position="691"/>
    </location>
</feature>
<evidence type="ECO:0000259" key="6">
    <source>
        <dbReference type="PROSITE" id="PS50923"/>
    </source>
</evidence>
<proteinExistence type="predicted"/>
<dbReference type="CDD" id="cd00033">
    <property type="entry name" value="CCP"/>
    <property type="match status" value="12"/>
</dbReference>
<keyword evidence="2" id="KW-0677">Repeat</keyword>
<dbReference type="PANTHER" id="PTHR19325:SF555">
    <property type="entry name" value="HIG-ANCHORING SCAFFOLD PROTEIN, ISOFORM G"/>
    <property type="match status" value="1"/>
</dbReference>
<gene>
    <name evidence="7" type="ORF">UXM345_LOCUS2845</name>
</gene>
<dbReference type="PANTHER" id="PTHR19325">
    <property type="entry name" value="COMPLEMENT COMPONENT-RELATED SUSHI DOMAIN-CONTAINING"/>
    <property type="match status" value="1"/>
</dbReference>
<dbReference type="Proteomes" id="UP000663842">
    <property type="component" value="Unassembled WGS sequence"/>
</dbReference>
<dbReference type="SUPFAM" id="SSF57535">
    <property type="entry name" value="Complement control module/SCR domain"/>
    <property type="match status" value="14"/>
</dbReference>
<dbReference type="InterPro" id="IPR050350">
    <property type="entry name" value="Compl-Cell_Adhes-Reg"/>
</dbReference>
<feature type="disulfide bond" evidence="5">
    <location>
        <begin position="511"/>
        <end position="554"/>
    </location>
</feature>
<protein>
    <recommendedName>
        <fullName evidence="6">Sushi domain-containing protein</fullName>
    </recommendedName>
</protein>
<sequence length="1651" mass="189125">MFKQSNTEFDLEITRHSIKKETLTKTKNQSIEKNYVCQRYATRHGLIVATTKQSQLKNESKVFTSSNQPKKFARQIQETNINTTIIDILEKSSDDCPLTETSLKERLEKYFNKDNQRLIISTETKQNLNRLQKITDDVKLLTKQLQLSVEYNKNNSSTTSLLDERLLGEICYQLERHILVIIFSKSKQLYGYSLRYLSLIIQNESHTHDRSIHRKRFLQIEKYLSKTNFRFNYHSILTFHFINKYGIYSDYQWLKAYSNILSNLNDIKSFCYSMLSKNFHEDLSIIIDSLELISNFDHKPLFFCDIAEFCVIFLCFELTLKFFCQAHHLNLEQQGRASTTETYIYRHRLVTRSTTASSITGNNYDFYSGSTLTSFLNYYQPSPTFSNELLPSNQTENVCPRQKNVHRNCQRSCQGLNQNTNCRHQKICICDHNCGFSCLSRTIVTERYLCPIINNPPHGRIHYDGHSFYSRLVYECNSGYTLLGPKERICVSDGFWEPVVDVYCIRKDEVCIMDISITNSDYTPKQQVYYPDQQIRIECNPGYELDRLSPALTCLKNGTWSPIETPRCLTSPCGEPPSIPNAYLVNATSTYAQYACFERYVLKDSLSQIECKQGRWQNIRPQCIEAMCRHPTVDGFNGYVLNLRSIFPSGEGTGLTCNSTHSMHYDLIPMIDYIVCDNQGIWKPMLPKCYAKCRLPDLGKNIIGYYIDDNTNDWYGKELQPGAYIRHGYSIKYLCQCQSTSVYNCSLVQPAFVQCIDGEWTNGGPHCRERISGKCRIPFDTPYVLLNNNASINTILNEGESFDYGCIDGYARMTNVTCTQGNLTPKPLCEPKNCTTHPYWIKNGYVKYHNRRHGGHAEYSCRNGYKLSNQRILRCLFGKWESPYDRDNLVQCVADICLHPGVIRNGKTFVVNYGTSRYILSINVSLSHGASLQFECDPGFMLVGNRGSTCFSGKWRPEQLPICNEGYWIRDLSFCPRKREVARQRQCFKSCFDDSDCRSRYRSCVCDYDCGMSCVKRGISCPFLTPPEHGLITYSNGNKFSSRATYECRTGYVLEGSKYRYCQGDMWWGPSDVIPYCAKEVFCDRPPDKINAVNDVPSTITAFHAGYSVKYTCLTGYVGTGTTISECTFLGQWTFSTLKCTPIDCDSPGILRNGFLSGERFDYPNIIAFFCNDGYELIGKDTTRACQENGLWSGSMPVCQKKTCGALPLVPHSEIIQPDRTTNETIQYICQDGYQLNGPSILKCISSQWQPAPPSCELIICDDPQSYFNGYIESISVNSSLKYLIDSVITFQCPSNLTLRGSRVSKCQINGTWLPNIPTCEESISCSIPPLPRNARYINLHSSKQKINDGSHLEYICENSQYRQKIVCRQGKMLPQKLMCYNDCHVNNEHIQFSKTFYRHREKISYTCPNNTLALSINETIRCINGNLSKQPICQSIQCTVPHMLFLRNIINTTIQSGTLFEVGTAFVYTCSEDYQPIIESARVECSDDGKLSHQPHCVPRQCKEHPPIITNGRTIFQSTRHGSIAKYRCFPGYRIDNNHLSKVTCQFGQWLPKQPPKCLPVFCTNPGPLMNGRIFVVLKDERVSTMPIRSEFRSYIPNVGHGRTIEFQCNMGYVLHGPSGLTCNHGRWMPSERPRCVFENHAHPDIIFTG</sequence>
<keyword evidence="3 5" id="KW-1015">Disulfide bond</keyword>
<evidence type="ECO:0000256" key="5">
    <source>
        <dbReference type="PROSITE-ProRule" id="PRU00302"/>
    </source>
</evidence>
<comment type="caution">
    <text evidence="7">The sequence shown here is derived from an EMBL/GenBank/DDBJ whole genome shotgun (WGS) entry which is preliminary data.</text>
</comment>
<evidence type="ECO:0000256" key="1">
    <source>
        <dbReference type="ARBA" id="ARBA00022659"/>
    </source>
</evidence>
<evidence type="ECO:0000256" key="3">
    <source>
        <dbReference type="ARBA" id="ARBA00023157"/>
    </source>
</evidence>
<dbReference type="InterPro" id="IPR000436">
    <property type="entry name" value="Sushi_SCR_CCP_dom"/>
</dbReference>
<feature type="disulfide bond" evidence="5">
    <location>
        <begin position="1113"/>
        <end position="1140"/>
    </location>
</feature>
<feature type="domain" description="Sushi" evidence="6">
    <location>
        <begin position="1259"/>
        <end position="1322"/>
    </location>
</feature>
<feature type="disulfide bond" evidence="5">
    <location>
        <begin position="1293"/>
        <end position="1320"/>
    </location>
</feature>
<feature type="domain" description="Sushi" evidence="6">
    <location>
        <begin position="1501"/>
        <end position="1561"/>
    </location>
</feature>
<feature type="domain" description="Sushi" evidence="6">
    <location>
        <begin position="832"/>
        <end position="894"/>
    </location>
</feature>
<feature type="disulfide bond" evidence="5">
    <location>
        <begin position="1503"/>
        <end position="1546"/>
    </location>
</feature>
<feature type="disulfide bond" evidence="5">
    <location>
        <begin position="1610"/>
        <end position="1637"/>
    </location>
</feature>
<evidence type="ECO:0000313" key="7">
    <source>
        <dbReference type="EMBL" id="CAF3766018.1"/>
    </source>
</evidence>
<keyword evidence="4" id="KW-0325">Glycoprotein</keyword>
<feature type="domain" description="Sushi" evidence="6">
    <location>
        <begin position="509"/>
        <end position="570"/>
    </location>
</feature>
<reference evidence="7" key="1">
    <citation type="submission" date="2021-02" db="EMBL/GenBank/DDBJ databases">
        <authorList>
            <person name="Nowell W R."/>
        </authorList>
    </citation>
    <scope>NUCLEOTIDE SEQUENCE</scope>
</reference>
<accession>A0A818ZB56</accession>
<feature type="domain" description="Sushi" evidence="6">
    <location>
        <begin position="1143"/>
        <end position="1201"/>
    </location>
</feature>
<dbReference type="Gene3D" id="2.10.70.10">
    <property type="entry name" value="Complement Module, domain 1"/>
    <property type="match status" value="14"/>
</dbReference>